<dbReference type="Gene3D" id="2.60.40.1120">
    <property type="entry name" value="Carboxypeptidase-like, regulatory domain"/>
    <property type="match status" value="1"/>
</dbReference>
<dbReference type="PANTHER" id="PTHR30069:SF29">
    <property type="entry name" value="HEMOGLOBIN AND HEMOGLOBIN-HAPTOGLOBIN-BINDING PROTEIN 1-RELATED"/>
    <property type="match status" value="1"/>
</dbReference>
<dbReference type="AlphaFoldDB" id="A0A4Q7XZ24"/>
<protein>
    <submittedName>
        <fullName evidence="9">TonB-dependent receptor-like protein</fullName>
    </submittedName>
</protein>
<dbReference type="SUPFAM" id="SSF56935">
    <property type="entry name" value="Porins"/>
    <property type="match status" value="1"/>
</dbReference>
<dbReference type="InterPro" id="IPR057601">
    <property type="entry name" value="Oar-like_b-barrel"/>
</dbReference>
<keyword evidence="10" id="KW-1185">Reference proteome</keyword>
<keyword evidence="3" id="KW-1134">Transmembrane beta strand</keyword>
<evidence type="ECO:0000256" key="5">
    <source>
        <dbReference type="ARBA" id="ARBA00022729"/>
    </source>
</evidence>
<keyword evidence="4" id="KW-0812">Transmembrane</keyword>
<proteinExistence type="predicted"/>
<dbReference type="Pfam" id="PF13620">
    <property type="entry name" value="CarboxypepD_reg"/>
    <property type="match status" value="1"/>
</dbReference>
<evidence type="ECO:0000256" key="4">
    <source>
        <dbReference type="ARBA" id="ARBA00022692"/>
    </source>
</evidence>
<evidence type="ECO:0000259" key="8">
    <source>
        <dbReference type="Pfam" id="PF25183"/>
    </source>
</evidence>
<keyword evidence="5" id="KW-0732">Signal</keyword>
<dbReference type="EMBL" id="SHKW01000007">
    <property type="protein sequence ID" value="RZU29672.1"/>
    <property type="molecule type" value="Genomic_DNA"/>
</dbReference>
<comment type="subcellular location">
    <subcellularLocation>
        <location evidence="1">Cell outer membrane</location>
        <topology evidence="1">Multi-pass membrane protein</topology>
    </subcellularLocation>
</comment>
<dbReference type="GO" id="GO:0015344">
    <property type="term" value="F:siderophore uptake transmembrane transporter activity"/>
    <property type="evidence" value="ECO:0007669"/>
    <property type="project" value="TreeGrafter"/>
</dbReference>
<evidence type="ECO:0000256" key="3">
    <source>
        <dbReference type="ARBA" id="ARBA00022452"/>
    </source>
</evidence>
<evidence type="ECO:0000256" key="7">
    <source>
        <dbReference type="ARBA" id="ARBA00023237"/>
    </source>
</evidence>
<name>A0A4Q7XZ24_9BACT</name>
<dbReference type="GO" id="GO:0009279">
    <property type="term" value="C:cell outer membrane"/>
    <property type="evidence" value="ECO:0007669"/>
    <property type="project" value="UniProtKB-SubCell"/>
</dbReference>
<dbReference type="InterPro" id="IPR039426">
    <property type="entry name" value="TonB-dep_rcpt-like"/>
</dbReference>
<dbReference type="Proteomes" id="UP000292958">
    <property type="component" value="Unassembled WGS sequence"/>
</dbReference>
<dbReference type="PANTHER" id="PTHR30069">
    <property type="entry name" value="TONB-DEPENDENT OUTER MEMBRANE RECEPTOR"/>
    <property type="match status" value="1"/>
</dbReference>
<reference evidence="9 10" key="1">
    <citation type="submission" date="2019-02" db="EMBL/GenBank/DDBJ databases">
        <title>Genomic Encyclopedia of Archaeal and Bacterial Type Strains, Phase II (KMG-II): from individual species to whole genera.</title>
        <authorList>
            <person name="Goeker M."/>
        </authorList>
    </citation>
    <scope>NUCLEOTIDE SEQUENCE [LARGE SCALE GENOMIC DNA]</scope>
    <source>
        <strain evidence="9 10">DSM 18101</strain>
    </source>
</reference>
<evidence type="ECO:0000256" key="6">
    <source>
        <dbReference type="ARBA" id="ARBA00023136"/>
    </source>
</evidence>
<dbReference type="InterPro" id="IPR036942">
    <property type="entry name" value="Beta-barrel_TonB_sf"/>
</dbReference>
<feature type="domain" description="TonB-dependent transporter Oar-like beta-barrel" evidence="8">
    <location>
        <begin position="254"/>
        <end position="1170"/>
    </location>
</feature>
<accession>A0A4Q7XZ24</accession>
<dbReference type="SUPFAM" id="SSF49464">
    <property type="entry name" value="Carboxypeptidase regulatory domain-like"/>
    <property type="match status" value="1"/>
</dbReference>
<evidence type="ECO:0000313" key="10">
    <source>
        <dbReference type="Proteomes" id="UP000292958"/>
    </source>
</evidence>
<dbReference type="RefSeq" id="WP_165420410.1">
    <property type="nucleotide sequence ID" value="NZ_SHKW01000007.1"/>
</dbReference>
<comment type="caution">
    <text evidence="9">The sequence shown here is derived from an EMBL/GenBank/DDBJ whole genome shotgun (WGS) entry which is preliminary data.</text>
</comment>
<keyword evidence="6" id="KW-0472">Membrane</keyword>
<dbReference type="InterPro" id="IPR008969">
    <property type="entry name" value="CarboxyPept-like_regulatory"/>
</dbReference>
<keyword evidence="7" id="KW-0998">Cell outer membrane</keyword>
<evidence type="ECO:0000256" key="1">
    <source>
        <dbReference type="ARBA" id="ARBA00004571"/>
    </source>
</evidence>
<keyword evidence="2" id="KW-0813">Transport</keyword>
<evidence type="ECO:0000256" key="2">
    <source>
        <dbReference type="ARBA" id="ARBA00022448"/>
    </source>
</evidence>
<evidence type="ECO:0000313" key="9">
    <source>
        <dbReference type="EMBL" id="RZU29672.1"/>
    </source>
</evidence>
<sequence>MHHNSKNRLIFEPLAKSSWILRSLAIALLLSSASISHAQRITASLGGIVRDSSAAVIPNARVSIANTGTQVTTKTQTNAEGRFEVSNLPPGPYSVTVDASGFKRLVRSGLALNVDQTAQLEIVLEVGSAAETVQVNSAEPLLETQSSDIGQVIGNRSIENLPLNQRNPFSLALLVPGVTGSVNSSFTGLQFNVNGARAGNTDVLLDGVPSAPPLDNVAVLSIFPSVDATQEFKMQTSNFSSQFGNAAGGIMNIVYKSGTNDLHGSVYDYLRNSYLDANNYFANKYGFKLPSFKRNQFGFSLGGPVYIPKLYNGRNKTFFFVDYEGLRQDTASTLTATVPTLAERQGDFSALTTSTGAPITIYDPATTQKSVSASGATTYTRTAFAGNKIDPSRFDAVAANILKYYPLPNTPGAFGKNNYFASGSAPVTINQYDIKVDEILSDRQRVSFRFSKRNPTSDYAHLFPAAIQIAQNASTGAQPAIGAGLDYTFAKSPTYIFELRAGVSHVYYNTATAADGFDPTALGFPSYLASAAVASSSTALTFPGIAPTGYLAIGSGAQQGKGTSGFLTNSFLINNTKVLTHHTLNFGGEFRILANNSNQDGTSTGAFSFGTNMTQGSNALTASSTAGDGFASYLLGLGSGSVIHYFKIVNTTSHYFAAYIQDDWKLTNKLTLNMGLRYDLFRPRTERHNQTTYLDLDVPSPLAGMTGIAGLKGGLQYAGVNGNPRNTTDPNYKNFSPRFGFAYHLTNPLVIRGAFGIYFADSPNQAASTVQNTGYRATTTYFGTLDGATPNNYLSNPFPGGTFVPSTGSSAGLLTGTGGGIVAGLRRQPSPYSENYQFGIEYQLPSNWLIGVSYVGAHGLQLPYSPSYNQLPDSALAMGGKLLDTVPNPFQGKVQISGPLSGATVQRRYLLAPYPQFTAVNGYQDIGAISHYDSVQVRVERRFTNNATLLVAYTGGKSLDDYSISNSNFGSNGVYQDASIPLKQDSYSLSTFDISRNLVISGVYGLPFGRGERFGHNWNRVVDAILGGYQFNGIYSAHNGTPLAFSANNVANIFNPGERPNWNGQKASLGGSVQSRFNKYFNTAAFSQPATYTLGNMSRTSGYLRNPGLQNLDISIFKQFSLTERFKAVVRGEAFNAFNTPAFSGPDTSVSSSTFGGNISSQVNSPRQIQVALKILF</sequence>
<dbReference type="Pfam" id="PF25183">
    <property type="entry name" value="OMP_b-brl_4"/>
    <property type="match status" value="1"/>
</dbReference>
<organism evidence="9 10">
    <name type="scientific">Edaphobacter modestus</name>
    <dbReference type="NCBI Taxonomy" id="388466"/>
    <lineage>
        <taxon>Bacteria</taxon>
        <taxon>Pseudomonadati</taxon>
        <taxon>Acidobacteriota</taxon>
        <taxon>Terriglobia</taxon>
        <taxon>Terriglobales</taxon>
        <taxon>Acidobacteriaceae</taxon>
        <taxon>Edaphobacter</taxon>
    </lineage>
</organism>
<dbReference type="Gene3D" id="2.40.170.20">
    <property type="entry name" value="TonB-dependent receptor, beta-barrel domain"/>
    <property type="match status" value="1"/>
</dbReference>
<keyword evidence="9" id="KW-0675">Receptor</keyword>
<dbReference type="GO" id="GO:0044718">
    <property type="term" value="P:siderophore transmembrane transport"/>
    <property type="evidence" value="ECO:0007669"/>
    <property type="project" value="TreeGrafter"/>
</dbReference>
<gene>
    <name evidence="9" type="ORF">BDD14_6273</name>
</gene>